<keyword evidence="1" id="KW-0472">Membrane</keyword>
<protein>
    <submittedName>
        <fullName evidence="2">MptD family putative ECF transporter S component</fullName>
    </submittedName>
</protein>
<dbReference type="RefSeq" id="WP_035146925.1">
    <property type="nucleotide sequence ID" value="NZ_JAAZWO010000008.1"/>
</dbReference>
<dbReference type="Proteomes" id="UP000563151">
    <property type="component" value="Unassembled WGS sequence"/>
</dbReference>
<feature type="transmembrane region" description="Helical" evidence="1">
    <location>
        <begin position="669"/>
        <end position="692"/>
    </location>
</feature>
<keyword evidence="1" id="KW-1133">Transmembrane helix</keyword>
<gene>
    <name evidence="2" type="ORF">HGG79_08865</name>
</gene>
<organism evidence="2 3">
    <name type="scientific">Clostridium tetanomorphum</name>
    <dbReference type="NCBI Taxonomy" id="1553"/>
    <lineage>
        <taxon>Bacteria</taxon>
        <taxon>Bacillati</taxon>
        <taxon>Bacillota</taxon>
        <taxon>Clostridia</taxon>
        <taxon>Eubacteriales</taxon>
        <taxon>Clostridiaceae</taxon>
        <taxon>Clostridium</taxon>
    </lineage>
</organism>
<accession>A0A923J0M7</accession>
<feature type="transmembrane region" description="Helical" evidence="1">
    <location>
        <begin position="635"/>
        <end position="657"/>
    </location>
</feature>
<comment type="caution">
    <text evidence="2">The sequence shown here is derived from an EMBL/GenBank/DDBJ whole genome shotgun (WGS) entry which is preliminary data.</text>
</comment>
<feature type="transmembrane region" description="Helical" evidence="1">
    <location>
        <begin position="483"/>
        <end position="501"/>
    </location>
</feature>
<name>A0A923J0M7_CLOTT</name>
<feature type="transmembrane region" description="Helical" evidence="1">
    <location>
        <begin position="578"/>
        <end position="595"/>
    </location>
</feature>
<dbReference type="EMBL" id="JAAZWO010000008">
    <property type="protein sequence ID" value="MBC2397884.1"/>
    <property type="molecule type" value="Genomic_DNA"/>
</dbReference>
<dbReference type="AlphaFoldDB" id="A0A923J0M7"/>
<feature type="transmembrane region" description="Helical" evidence="1">
    <location>
        <begin position="601"/>
        <end position="623"/>
    </location>
</feature>
<evidence type="ECO:0000256" key="1">
    <source>
        <dbReference type="SAM" id="Phobius"/>
    </source>
</evidence>
<feature type="transmembrane region" description="Helical" evidence="1">
    <location>
        <begin position="12"/>
        <end position="29"/>
    </location>
</feature>
<proteinExistence type="predicted"/>
<feature type="transmembrane region" description="Helical" evidence="1">
    <location>
        <begin position="513"/>
        <end position="535"/>
    </location>
</feature>
<sequence>MNNNIREKKYRKGCFILVYLFIFIGIFYLNKDLVYAYQNTIKTIEGPKVGNNEIVVKKSKGLYEVNMPEEKFPSEVSWNWKGQGQVWACVKYSDKNVIYYLMGDSQVPKVKNFTFIDSNGIPRVIVPKIFRVQEGKVNFNLINSYYKYYGNRVVNVESISFYVNTQDNVKIKDFKLLNYKDKVSEDESIVINGEENKLYIGTHIPQGNTKDCYMIKNKTLPMEFSLRAVVDKDTKGYLKISFPSSINISSISNDKIRFIDKHTLKLPINAVKGYYEEKVMIMASIEQSGTFNIEAVLGNEVKKFSKNIKVIELNEVKNKINVLEEGVYPIQHGNYETTLKKELKNNIKVKQNISDGIHRFIGTDEEYDNPAGLISGIFKNSSEVDIPVHVKFAVLDDKGKEITYFRGEHFDKEEELKSVPETNMVVKANSTMDLKMPIFADAYSVKPGKYKGQMKVSFFGSDCNLIIKEFDLYVHKESQFQKIIGITAIVLSILCLILLYIKQKKWTKDLRTSEVMLIALFTTVKFSLVDVAWFVMGDVIRAILGPLGPFMHLLTGIFWDVINSLFLVTLVSLVSKPGVIIISTIVRLILKAIAFGTFNPVAILLMLSYSVISEGLLYLAGFTNGKRQFKTNFKVFSIIALIFGIQNCYSTYTFYYIWMYLYRLFYPSWYININAIFSVIYSIVGSISGIYLGKKLKKVMD</sequence>
<keyword evidence="3" id="KW-1185">Reference proteome</keyword>
<feature type="transmembrane region" description="Helical" evidence="1">
    <location>
        <begin position="550"/>
        <end position="571"/>
    </location>
</feature>
<reference evidence="2 3" key="1">
    <citation type="submission" date="2020-04" db="EMBL/GenBank/DDBJ databases">
        <title>Genomic insights into acetone-butanol-ethanol (ABE) fermentation by sequencing solventogenic clostridia strains.</title>
        <authorList>
            <person name="Brown S."/>
        </authorList>
    </citation>
    <scope>NUCLEOTIDE SEQUENCE [LARGE SCALE GENOMIC DNA]</scope>
    <source>
        <strain evidence="2 3">DJ011</strain>
    </source>
</reference>
<evidence type="ECO:0000313" key="3">
    <source>
        <dbReference type="Proteomes" id="UP000563151"/>
    </source>
</evidence>
<keyword evidence="1" id="KW-0812">Transmembrane</keyword>
<evidence type="ECO:0000313" key="2">
    <source>
        <dbReference type="EMBL" id="MBC2397884.1"/>
    </source>
</evidence>